<sequence>MRLARDTLIADSGFLIALFDAREPHHAAAQSFLQRQPQPLITVEAVLVEVSFFLAGGQRRAFLSAVAAGALPVMAMEATSHRRIAELSAKYYALAPDYADLALIDLAERTGLHAVLTLDVQDFSIYRIKGRTCFDLVAWQ</sequence>
<gene>
    <name evidence="2" type="ORF">BWK72_17520</name>
</gene>
<dbReference type="InterPro" id="IPR029060">
    <property type="entry name" value="PIN-like_dom_sf"/>
</dbReference>
<evidence type="ECO:0000313" key="2">
    <source>
        <dbReference type="EMBL" id="OQW86412.1"/>
    </source>
</evidence>
<dbReference type="EMBL" id="MTEI01000017">
    <property type="protein sequence ID" value="OQW86412.1"/>
    <property type="molecule type" value="Genomic_DNA"/>
</dbReference>
<organism evidence="2 3">
    <name type="scientific">Rhodoferax ferrireducens</name>
    <dbReference type="NCBI Taxonomy" id="192843"/>
    <lineage>
        <taxon>Bacteria</taxon>
        <taxon>Pseudomonadati</taxon>
        <taxon>Pseudomonadota</taxon>
        <taxon>Betaproteobacteria</taxon>
        <taxon>Burkholderiales</taxon>
        <taxon>Comamonadaceae</taxon>
        <taxon>Rhodoferax</taxon>
    </lineage>
</organism>
<dbReference type="Gene3D" id="3.40.50.1010">
    <property type="entry name" value="5'-nuclease"/>
    <property type="match status" value="1"/>
</dbReference>
<name>A0A1W9KQA5_9BURK</name>
<reference evidence="2 3" key="1">
    <citation type="submission" date="2017-01" db="EMBL/GenBank/DDBJ databases">
        <title>Novel large sulfur bacteria in the metagenomes of groundwater-fed chemosynthetic microbial mats in the Lake Huron basin.</title>
        <authorList>
            <person name="Sharrar A.M."/>
            <person name="Flood B.E."/>
            <person name="Bailey J.V."/>
            <person name="Jones D.S."/>
            <person name="Biddanda B."/>
            <person name="Ruberg S.A."/>
            <person name="Marcus D.N."/>
            <person name="Dick G.J."/>
        </authorList>
    </citation>
    <scope>NUCLEOTIDE SEQUENCE [LARGE SCALE GENOMIC DNA]</scope>
    <source>
        <strain evidence="2">A7</strain>
    </source>
</reference>
<accession>A0A1W9KQA5</accession>
<evidence type="ECO:0000313" key="3">
    <source>
        <dbReference type="Proteomes" id="UP000192505"/>
    </source>
</evidence>
<evidence type="ECO:0000259" key="1">
    <source>
        <dbReference type="Pfam" id="PF01850"/>
    </source>
</evidence>
<dbReference type="Pfam" id="PF01850">
    <property type="entry name" value="PIN"/>
    <property type="match status" value="1"/>
</dbReference>
<dbReference type="Proteomes" id="UP000192505">
    <property type="component" value="Unassembled WGS sequence"/>
</dbReference>
<dbReference type="SUPFAM" id="SSF88723">
    <property type="entry name" value="PIN domain-like"/>
    <property type="match status" value="1"/>
</dbReference>
<comment type="caution">
    <text evidence="2">The sequence shown here is derived from an EMBL/GenBank/DDBJ whole genome shotgun (WGS) entry which is preliminary data.</text>
</comment>
<feature type="domain" description="PIN" evidence="1">
    <location>
        <begin position="10"/>
        <end position="121"/>
    </location>
</feature>
<dbReference type="InterPro" id="IPR002716">
    <property type="entry name" value="PIN_dom"/>
</dbReference>
<proteinExistence type="predicted"/>
<protein>
    <recommendedName>
        <fullName evidence="1">PIN domain-containing protein</fullName>
    </recommendedName>
</protein>
<dbReference type="AlphaFoldDB" id="A0A1W9KQA5"/>